<dbReference type="SMART" id="SM00369">
    <property type="entry name" value="LRR_TYP"/>
    <property type="match status" value="8"/>
</dbReference>
<keyword evidence="2" id="KW-0677">Repeat</keyword>
<reference evidence="4" key="1">
    <citation type="submission" date="2021-01" db="EMBL/GenBank/DDBJ databases">
        <authorList>
            <person name="Corre E."/>
            <person name="Pelletier E."/>
            <person name="Niang G."/>
            <person name="Scheremetjew M."/>
            <person name="Finn R."/>
            <person name="Kale V."/>
            <person name="Holt S."/>
            <person name="Cochrane G."/>
            <person name="Meng A."/>
            <person name="Brown T."/>
            <person name="Cohen L."/>
        </authorList>
    </citation>
    <scope>NUCLEOTIDE SEQUENCE</scope>
    <source>
        <strain evidence="4">CCMP325</strain>
    </source>
</reference>
<dbReference type="Pfam" id="PF13855">
    <property type="entry name" value="LRR_8"/>
    <property type="match status" value="2"/>
</dbReference>
<dbReference type="InterPro" id="IPR050216">
    <property type="entry name" value="LRR_domain-containing"/>
</dbReference>
<dbReference type="PANTHER" id="PTHR48051:SF1">
    <property type="entry name" value="RAS SUPPRESSOR PROTEIN 1"/>
    <property type="match status" value="1"/>
</dbReference>
<dbReference type="EMBL" id="HBEO01002708">
    <property type="protein sequence ID" value="CAD8468481.1"/>
    <property type="molecule type" value="Transcribed_RNA"/>
</dbReference>
<evidence type="ECO:0000313" key="4">
    <source>
        <dbReference type="EMBL" id="CAD8468481.1"/>
    </source>
</evidence>
<organism evidence="4">
    <name type="scientific">Hanusia phi</name>
    <dbReference type="NCBI Taxonomy" id="3032"/>
    <lineage>
        <taxon>Eukaryota</taxon>
        <taxon>Cryptophyceae</taxon>
        <taxon>Pyrenomonadales</taxon>
        <taxon>Geminigeraceae</taxon>
        <taxon>Hanusia</taxon>
    </lineage>
</organism>
<feature type="compositionally biased region" description="Acidic residues" evidence="3">
    <location>
        <begin position="305"/>
        <end position="314"/>
    </location>
</feature>
<protein>
    <submittedName>
        <fullName evidence="4">Uncharacterized protein</fullName>
    </submittedName>
</protein>
<feature type="region of interest" description="Disordered" evidence="3">
    <location>
        <begin position="296"/>
        <end position="323"/>
    </location>
</feature>
<gene>
    <name evidence="4" type="ORF">HPHI1048_LOCUS1930</name>
</gene>
<dbReference type="InterPro" id="IPR003591">
    <property type="entry name" value="Leu-rich_rpt_typical-subtyp"/>
</dbReference>
<keyword evidence="1" id="KW-0433">Leucine-rich repeat</keyword>
<dbReference type="SMART" id="SM00364">
    <property type="entry name" value="LRR_BAC"/>
    <property type="match status" value="4"/>
</dbReference>
<dbReference type="SUPFAM" id="SSF52058">
    <property type="entry name" value="L domain-like"/>
    <property type="match status" value="1"/>
</dbReference>
<dbReference type="PANTHER" id="PTHR48051">
    <property type="match status" value="1"/>
</dbReference>
<dbReference type="GO" id="GO:0005737">
    <property type="term" value="C:cytoplasm"/>
    <property type="evidence" value="ECO:0007669"/>
    <property type="project" value="TreeGrafter"/>
</dbReference>
<evidence type="ECO:0000256" key="2">
    <source>
        <dbReference type="ARBA" id="ARBA00022737"/>
    </source>
</evidence>
<dbReference type="InterPro" id="IPR001611">
    <property type="entry name" value="Leu-rich_rpt"/>
</dbReference>
<proteinExistence type="predicted"/>
<name>A0A7S0DYL2_9CRYP</name>
<evidence type="ECO:0000256" key="1">
    <source>
        <dbReference type="ARBA" id="ARBA00022614"/>
    </source>
</evidence>
<accession>A0A7S0DYL2</accession>
<dbReference type="InterPro" id="IPR032675">
    <property type="entry name" value="LRR_dom_sf"/>
</dbReference>
<evidence type="ECO:0000256" key="3">
    <source>
        <dbReference type="SAM" id="MobiDB-lite"/>
    </source>
</evidence>
<sequence length="385" mass="43102">MSSFFNLLNQETALEARLQVRNGQLRLRGCGLTSIPPMVFEISKPSLMDFSSNKLTVIPNVLVLTCESSLKSLFLDHNFIMALPPEICNCPFLEDLRINSNQISQLPPELGNLGGLTRLNASTNRLTSIPSSISHLEELRILDVSRNLLSSLPEESLACLTSISDLSLSSNRLDKLPLTLAFMRELRFLRANSNRISHLEKEIILLPELTELHLSDNLLTRLPTNCWIKATNLEALDLCGNRLSSVPPEIGELTRLQVLGLARNADLSEGMTKALFKGIHSTLSFLRSQQSEAMKAGARLGKEKDEDEDEEEEGMSGIQRYELQKQKTRETRIKLLLAKITTNNSGPTQFYKALAQLETEGVDPSDMVIIKERLAKRMLNEFKQS</sequence>
<dbReference type="Gene3D" id="3.80.10.10">
    <property type="entry name" value="Ribonuclease Inhibitor"/>
    <property type="match status" value="3"/>
</dbReference>
<dbReference type="PROSITE" id="PS51450">
    <property type="entry name" value="LRR"/>
    <property type="match status" value="3"/>
</dbReference>
<dbReference type="AlphaFoldDB" id="A0A7S0DYL2"/>